<evidence type="ECO:0000313" key="2">
    <source>
        <dbReference type="EMBL" id="KKN57424.1"/>
    </source>
</evidence>
<reference evidence="2" key="1">
    <citation type="journal article" date="2015" name="Nature">
        <title>Complex archaea that bridge the gap between prokaryotes and eukaryotes.</title>
        <authorList>
            <person name="Spang A."/>
            <person name="Saw J.H."/>
            <person name="Jorgensen S.L."/>
            <person name="Zaremba-Niedzwiedzka K."/>
            <person name="Martijn J."/>
            <person name="Lind A.E."/>
            <person name="van Eijk R."/>
            <person name="Schleper C."/>
            <person name="Guy L."/>
            <person name="Ettema T.J."/>
        </authorList>
    </citation>
    <scope>NUCLEOTIDE SEQUENCE</scope>
</reference>
<name>A0A0F9RRW2_9ZZZZ</name>
<dbReference type="CDD" id="cd20303">
    <property type="entry name" value="cupin_ChrR_1"/>
    <property type="match status" value="1"/>
</dbReference>
<proteinExistence type="predicted"/>
<dbReference type="AlphaFoldDB" id="A0A0F9RRW2"/>
<organism evidence="2">
    <name type="scientific">marine sediment metagenome</name>
    <dbReference type="NCBI Taxonomy" id="412755"/>
    <lineage>
        <taxon>unclassified sequences</taxon>
        <taxon>metagenomes</taxon>
        <taxon>ecological metagenomes</taxon>
    </lineage>
</organism>
<dbReference type="Pfam" id="PF12973">
    <property type="entry name" value="Cupin_7"/>
    <property type="match status" value="1"/>
</dbReference>
<dbReference type="SUPFAM" id="SSF51182">
    <property type="entry name" value="RmlC-like cupins"/>
    <property type="match status" value="2"/>
</dbReference>
<accession>A0A0F9RRW2</accession>
<evidence type="ECO:0000259" key="1">
    <source>
        <dbReference type="Pfam" id="PF12973"/>
    </source>
</evidence>
<protein>
    <recommendedName>
        <fullName evidence="1">ChrR-like cupin domain-containing protein</fullName>
    </recommendedName>
</protein>
<dbReference type="Gene3D" id="2.60.120.10">
    <property type="entry name" value="Jelly Rolls"/>
    <property type="match status" value="1"/>
</dbReference>
<dbReference type="InterPro" id="IPR011051">
    <property type="entry name" value="RmlC_Cupin_sf"/>
</dbReference>
<dbReference type="InterPro" id="IPR014710">
    <property type="entry name" value="RmlC-like_jellyroll"/>
</dbReference>
<gene>
    <name evidence="2" type="ORF">LCGC14_0562240</name>
</gene>
<feature type="domain" description="ChrR-like cupin" evidence="1">
    <location>
        <begin position="9"/>
        <end position="112"/>
    </location>
</feature>
<sequence>MKIAADFSKRVVVHSESLPWVASPMAGVDRRALDRVGDEVARATTIVRYAPGSEFSPHVHTGGEEFVVLEGVFQDEHGDFAAGSYIRNPPQSKHKPGSENGCVIFVKLWQFQPDDRTHVRLQTNLMQSTVHPSFKNVAVTPLYKDDFEEVSLLHFKPNACMVISAKGGAELLILEGSFDEQADTLVKNSWLRVPVNSSVNVKAGSNGAKVWLKTGHLTDVENQISRVQNA</sequence>
<dbReference type="EMBL" id="LAZR01000803">
    <property type="protein sequence ID" value="KKN57424.1"/>
    <property type="molecule type" value="Genomic_DNA"/>
</dbReference>
<dbReference type="InterPro" id="IPR025979">
    <property type="entry name" value="ChrR-like_cupin_dom"/>
</dbReference>
<comment type="caution">
    <text evidence="2">The sequence shown here is derived from an EMBL/GenBank/DDBJ whole genome shotgun (WGS) entry which is preliminary data.</text>
</comment>